<dbReference type="InterPro" id="IPR011066">
    <property type="entry name" value="MscS_channel_C_sf"/>
</dbReference>
<feature type="transmembrane region" description="Helical" evidence="8">
    <location>
        <begin position="91"/>
        <end position="112"/>
    </location>
</feature>
<feature type="transmembrane region" description="Helical" evidence="8">
    <location>
        <begin position="50"/>
        <end position="71"/>
    </location>
</feature>
<evidence type="ECO:0000313" key="12">
    <source>
        <dbReference type="Proteomes" id="UP000054387"/>
    </source>
</evidence>
<evidence type="ECO:0000256" key="4">
    <source>
        <dbReference type="ARBA" id="ARBA00022692"/>
    </source>
</evidence>
<accession>A0A0W1R4Y0</accession>
<dbReference type="InterPro" id="IPR010920">
    <property type="entry name" value="LSM_dom_sf"/>
</dbReference>
<comment type="similarity">
    <text evidence="2">Belongs to the MscS (TC 1.A.23) family.</text>
</comment>
<keyword evidence="4 8" id="KW-0812">Transmembrane</keyword>
<gene>
    <name evidence="11" type="ORF">AUR64_18830</name>
</gene>
<keyword evidence="3" id="KW-1003">Cell membrane</keyword>
<dbReference type="Proteomes" id="UP000054387">
    <property type="component" value="Unassembled WGS sequence"/>
</dbReference>
<sequence>MIAGRVSTVLQVVLQQTTTTTTPESTDNTAQGFGEFLASLAPEWVQQLPGWRFVLAVLILLAGVYLSKLVVRLLGRPVAKRFARQSVAQMVLSGVRIVVILMSAFVSLGAYGATLPDIVVFGTVFSAVVGIVLAPIIGSVINGLFILADQPYEIGDMIELDTGERGFVEEITIRYTKMFTLDNTFLVLPNSSVRERDVVNYSAEDKRTRLTLNILVTYESDIETARRLIERAAQNCEDVIEGGPAIRIGSARYPAKPTCYLDSYGDHGIVLTLRYWAKQPYKMLTVRSKVQTRIKTLFEESDATLKFAYPHQHLVFDETSGTANVNVDSGRWRSLPGDGERLSNPDDPSGPNT</sequence>
<keyword evidence="5 8" id="KW-1133">Transmembrane helix</keyword>
<dbReference type="AlphaFoldDB" id="A0A0W1R4Y0"/>
<comment type="caution">
    <text evidence="11">The sequence shown here is derived from an EMBL/GenBank/DDBJ whole genome shotgun (WGS) entry which is preliminary data.</text>
</comment>
<dbReference type="InterPro" id="IPR045275">
    <property type="entry name" value="MscS_archaea/bacteria_type"/>
</dbReference>
<feature type="transmembrane region" description="Helical" evidence="8">
    <location>
        <begin position="118"/>
        <end position="147"/>
    </location>
</feature>
<dbReference type="InterPro" id="IPR023408">
    <property type="entry name" value="MscS_beta-dom_sf"/>
</dbReference>
<reference evidence="11 12" key="1">
    <citation type="submission" date="2015-12" db="EMBL/GenBank/DDBJ databases">
        <title>Haloprofundus marisrubri gen. nov., sp. nov., an extremely halophilic archaeon isolated from the Discovery deep brine-seawater interface in the Red Sea.</title>
        <authorList>
            <person name="Zhang G."/>
            <person name="Stingl U."/>
            <person name="Rashid M."/>
        </authorList>
    </citation>
    <scope>NUCLEOTIDE SEQUENCE [LARGE SCALE GENOMIC DNA]</scope>
    <source>
        <strain evidence="11 12">SB9</strain>
    </source>
</reference>
<feature type="domain" description="Mechanosensitive ion channel MscS C-terminal" evidence="10">
    <location>
        <begin position="211"/>
        <end position="301"/>
    </location>
</feature>
<evidence type="ECO:0000256" key="5">
    <source>
        <dbReference type="ARBA" id="ARBA00022989"/>
    </source>
</evidence>
<keyword evidence="12" id="KW-1185">Reference proteome</keyword>
<dbReference type="GO" id="GO:0008381">
    <property type="term" value="F:mechanosensitive monoatomic ion channel activity"/>
    <property type="evidence" value="ECO:0007669"/>
    <property type="project" value="InterPro"/>
</dbReference>
<dbReference type="InterPro" id="IPR006685">
    <property type="entry name" value="MscS_channel_2nd"/>
</dbReference>
<dbReference type="Pfam" id="PF21082">
    <property type="entry name" value="MS_channel_3rd"/>
    <property type="match status" value="1"/>
</dbReference>
<dbReference type="Pfam" id="PF00924">
    <property type="entry name" value="MS_channel_2nd"/>
    <property type="match status" value="1"/>
</dbReference>
<organism evidence="11 12">
    <name type="scientific">Haloprofundus marisrubri</name>
    <dbReference type="NCBI Taxonomy" id="1514971"/>
    <lineage>
        <taxon>Archaea</taxon>
        <taxon>Methanobacteriati</taxon>
        <taxon>Methanobacteriota</taxon>
        <taxon>Stenosarchaea group</taxon>
        <taxon>Halobacteria</taxon>
        <taxon>Halobacteriales</taxon>
        <taxon>Haloferacaceae</taxon>
        <taxon>Haloprofundus</taxon>
    </lineage>
</organism>
<dbReference type="EMBL" id="LOPU01000031">
    <property type="protein sequence ID" value="KTG08295.1"/>
    <property type="molecule type" value="Genomic_DNA"/>
</dbReference>
<dbReference type="Gene3D" id="2.30.30.60">
    <property type="match status" value="1"/>
</dbReference>
<dbReference type="OrthoDB" id="11475at2157"/>
<name>A0A0W1R4Y0_9EURY</name>
<dbReference type="Gene3D" id="3.30.70.100">
    <property type="match status" value="1"/>
</dbReference>
<evidence type="ECO:0000256" key="8">
    <source>
        <dbReference type="SAM" id="Phobius"/>
    </source>
</evidence>
<proteinExistence type="inferred from homology"/>
<evidence type="ECO:0000256" key="7">
    <source>
        <dbReference type="SAM" id="MobiDB-lite"/>
    </source>
</evidence>
<dbReference type="PANTHER" id="PTHR30221:SF1">
    <property type="entry name" value="SMALL-CONDUCTANCE MECHANOSENSITIVE CHANNEL"/>
    <property type="match status" value="1"/>
</dbReference>
<comment type="subcellular location">
    <subcellularLocation>
        <location evidence="1">Cell membrane</location>
        <topology evidence="1">Multi-pass membrane protein</topology>
    </subcellularLocation>
</comment>
<feature type="region of interest" description="Disordered" evidence="7">
    <location>
        <begin position="327"/>
        <end position="353"/>
    </location>
</feature>
<dbReference type="SUPFAM" id="SSF50182">
    <property type="entry name" value="Sm-like ribonucleoproteins"/>
    <property type="match status" value="1"/>
</dbReference>
<dbReference type="SUPFAM" id="SSF82689">
    <property type="entry name" value="Mechanosensitive channel protein MscS (YggB), C-terminal domain"/>
    <property type="match status" value="1"/>
</dbReference>
<evidence type="ECO:0000256" key="3">
    <source>
        <dbReference type="ARBA" id="ARBA00022475"/>
    </source>
</evidence>
<feature type="domain" description="Mechanosensitive ion channel MscS" evidence="9">
    <location>
        <begin position="136"/>
        <end position="202"/>
    </location>
</feature>
<evidence type="ECO:0000259" key="10">
    <source>
        <dbReference type="Pfam" id="PF21082"/>
    </source>
</evidence>
<dbReference type="GO" id="GO:0005886">
    <property type="term" value="C:plasma membrane"/>
    <property type="evidence" value="ECO:0007669"/>
    <property type="project" value="UniProtKB-SubCell"/>
</dbReference>
<dbReference type="InterPro" id="IPR049278">
    <property type="entry name" value="MS_channel_C"/>
</dbReference>
<dbReference type="PANTHER" id="PTHR30221">
    <property type="entry name" value="SMALL-CONDUCTANCE MECHANOSENSITIVE CHANNEL"/>
    <property type="match status" value="1"/>
</dbReference>
<keyword evidence="6 8" id="KW-0472">Membrane</keyword>
<dbReference type="STRING" id="1514971.AUR64_18830"/>
<protein>
    <submittedName>
        <fullName evidence="11">Mechanosensitive ion channel protein</fullName>
    </submittedName>
</protein>
<evidence type="ECO:0000256" key="6">
    <source>
        <dbReference type="ARBA" id="ARBA00023136"/>
    </source>
</evidence>
<evidence type="ECO:0000256" key="2">
    <source>
        <dbReference type="ARBA" id="ARBA00008017"/>
    </source>
</evidence>
<evidence type="ECO:0000313" key="11">
    <source>
        <dbReference type="EMBL" id="KTG08295.1"/>
    </source>
</evidence>
<dbReference type="RefSeq" id="WP_058583015.1">
    <property type="nucleotide sequence ID" value="NZ_LOPU01000031.1"/>
</dbReference>
<evidence type="ECO:0000259" key="9">
    <source>
        <dbReference type="Pfam" id="PF00924"/>
    </source>
</evidence>
<evidence type="ECO:0000256" key="1">
    <source>
        <dbReference type="ARBA" id="ARBA00004651"/>
    </source>
</evidence>